<protein>
    <submittedName>
        <fullName evidence="9">Oligopeptide transport system permease protein oppB</fullName>
    </submittedName>
</protein>
<evidence type="ECO:0000256" key="5">
    <source>
        <dbReference type="ARBA" id="ARBA00022741"/>
    </source>
</evidence>
<keyword evidence="5" id="KW-0547">Nucleotide-binding</keyword>
<evidence type="ECO:0000313" key="10">
    <source>
        <dbReference type="Proteomes" id="UP000763557"/>
    </source>
</evidence>
<dbReference type="Proteomes" id="UP000763557">
    <property type="component" value="Unassembled WGS sequence"/>
</dbReference>
<sequence length="327" mass="34653">MTQPLLTVRDLRVGIQAMTVVRGLSFDVTAGEMLAVVGESGAGKSITAQTVLGLLPAGTRISGSIRFDGQELAGAPQQAYQRLRGRRMAFVPQHAMSVLSPVHTVGEQLALAVQSVQRLDRKAANERAVAALDRVGIADAGRRARSYPHEFSGGMRQRAVIAMAIVNNPDLVIADEPTTALDPTVQARILDMLDELREQSKMAVMLVTHDLTVAAAHADRILVMYAGRHVESGPIGRVLAHPRAPYTAGLIASLPPREATGGKLPAISGAPPAPEALPPGCAFAPRCPAAVDACAEHEPQPQQIGSGHLASCHRVNELPRRTTELYA</sequence>
<dbReference type="PROSITE" id="PS00211">
    <property type="entry name" value="ABC_TRANSPORTER_1"/>
    <property type="match status" value="1"/>
</dbReference>
<dbReference type="Gene3D" id="3.40.50.300">
    <property type="entry name" value="P-loop containing nucleotide triphosphate hydrolases"/>
    <property type="match status" value="1"/>
</dbReference>
<dbReference type="NCBIfam" id="TIGR01727">
    <property type="entry name" value="oligo_HPY"/>
    <property type="match status" value="1"/>
</dbReference>
<evidence type="ECO:0000256" key="3">
    <source>
        <dbReference type="ARBA" id="ARBA00022448"/>
    </source>
</evidence>
<dbReference type="InterPro" id="IPR013563">
    <property type="entry name" value="Oligopep_ABC_C"/>
</dbReference>
<gene>
    <name evidence="9" type="ORF">GC106_67240</name>
</gene>
<dbReference type="EMBL" id="JAAATY010000027">
    <property type="protein sequence ID" value="NRN69467.1"/>
    <property type="molecule type" value="Genomic_DNA"/>
</dbReference>
<dbReference type="InterPro" id="IPR027417">
    <property type="entry name" value="P-loop_NTPase"/>
</dbReference>
<evidence type="ECO:0000313" key="9">
    <source>
        <dbReference type="EMBL" id="NRN69467.1"/>
    </source>
</evidence>
<evidence type="ECO:0000256" key="1">
    <source>
        <dbReference type="ARBA" id="ARBA00004202"/>
    </source>
</evidence>
<keyword evidence="4" id="KW-1003">Cell membrane</keyword>
<dbReference type="PROSITE" id="PS50893">
    <property type="entry name" value="ABC_TRANSPORTER_2"/>
    <property type="match status" value="1"/>
</dbReference>
<dbReference type="PANTHER" id="PTHR43297">
    <property type="entry name" value="OLIGOPEPTIDE TRANSPORT ATP-BINDING PROTEIN APPD"/>
    <property type="match status" value="1"/>
</dbReference>
<name>A0ABX2FEZ8_9PSEU</name>
<dbReference type="Pfam" id="PF00005">
    <property type="entry name" value="ABC_tran"/>
    <property type="match status" value="1"/>
</dbReference>
<feature type="domain" description="ABC transporter" evidence="8">
    <location>
        <begin position="6"/>
        <end position="251"/>
    </location>
</feature>
<dbReference type="InterPro" id="IPR050388">
    <property type="entry name" value="ABC_Ni/Peptide_Import"/>
</dbReference>
<dbReference type="InterPro" id="IPR003593">
    <property type="entry name" value="AAA+_ATPase"/>
</dbReference>
<dbReference type="CDD" id="cd03257">
    <property type="entry name" value="ABC_NikE_OppD_transporters"/>
    <property type="match status" value="1"/>
</dbReference>
<dbReference type="SUPFAM" id="SSF52540">
    <property type="entry name" value="P-loop containing nucleoside triphosphate hydrolases"/>
    <property type="match status" value="1"/>
</dbReference>
<dbReference type="SMART" id="SM00382">
    <property type="entry name" value="AAA"/>
    <property type="match status" value="1"/>
</dbReference>
<reference evidence="9 10" key="1">
    <citation type="submission" date="2020-01" db="EMBL/GenBank/DDBJ databases">
        <title>Kibdelosporangium persica a novel Actinomycetes from a hot desert in Iran.</title>
        <authorList>
            <person name="Safaei N."/>
            <person name="Zaburannyi N."/>
            <person name="Mueller R."/>
            <person name="Wink J."/>
        </authorList>
    </citation>
    <scope>NUCLEOTIDE SEQUENCE [LARGE SCALE GENOMIC DNA]</scope>
    <source>
        <strain evidence="9 10">4NS15</strain>
    </source>
</reference>
<keyword evidence="7" id="KW-0472">Membrane</keyword>
<dbReference type="InterPro" id="IPR017871">
    <property type="entry name" value="ABC_transporter-like_CS"/>
</dbReference>
<dbReference type="InterPro" id="IPR003439">
    <property type="entry name" value="ABC_transporter-like_ATP-bd"/>
</dbReference>
<comment type="caution">
    <text evidence="9">The sequence shown here is derived from an EMBL/GenBank/DDBJ whole genome shotgun (WGS) entry which is preliminary data.</text>
</comment>
<evidence type="ECO:0000256" key="7">
    <source>
        <dbReference type="ARBA" id="ARBA00023136"/>
    </source>
</evidence>
<comment type="subcellular location">
    <subcellularLocation>
        <location evidence="1">Cell membrane</location>
        <topology evidence="1">Peripheral membrane protein</topology>
    </subcellularLocation>
</comment>
<evidence type="ECO:0000259" key="8">
    <source>
        <dbReference type="PROSITE" id="PS50893"/>
    </source>
</evidence>
<evidence type="ECO:0000256" key="2">
    <source>
        <dbReference type="ARBA" id="ARBA00005417"/>
    </source>
</evidence>
<dbReference type="Pfam" id="PF08352">
    <property type="entry name" value="oligo_HPY"/>
    <property type="match status" value="1"/>
</dbReference>
<evidence type="ECO:0000256" key="4">
    <source>
        <dbReference type="ARBA" id="ARBA00022475"/>
    </source>
</evidence>
<dbReference type="PANTHER" id="PTHR43297:SF2">
    <property type="entry name" value="DIPEPTIDE TRANSPORT ATP-BINDING PROTEIN DPPD"/>
    <property type="match status" value="1"/>
</dbReference>
<dbReference type="RefSeq" id="WP_173139671.1">
    <property type="nucleotide sequence ID" value="NZ_CBCSGW010000023.1"/>
</dbReference>
<keyword evidence="6" id="KW-0067">ATP-binding</keyword>
<proteinExistence type="inferred from homology"/>
<evidence type="ECO:0000256" key="6">
    <source>
        <dbReference type="ARBA" id="ARBA00022840"/>
    </source>
</evidence>
<keyword evidence="10" id="KW-1185">Reference proteome</keyword>
<keyword evidence="3" id="KW-0813">Transport</keyword>
<comment type="similarity">
    <text evidence="2">Belongs to the ABC transporter superfamily.</text>
</comment>
<accession>A0ABX2FEZ8</accession>
<organism evidence="9 10">
    <name type="scientific">Kibdelosporangium persicum</name>
    <dbReference type="NCBI Taxonomy" id="2698649"/>
    <lineage>
        <taxon>Bacteria</taxon>
        <taxon>Bacillati</taxon>
        <taxon>Actinomycetota</taxon>
        <taxon>Actinomycetes</taxon>
        <taxon>Pseudonocardiales</taxon>
        <taxon>Pseudonocardiaceae</taxon>
        <taxon>Kibdelosporangium</taxon>
    </lineage>
</organism>